<dbReference type="Gene3D" id="3.90.1570.10">
    <property type="entry name" value="tt1808, chain A"/>
    <property type="match status" value="1"/>
</dbReference>
<organism evidence="2 3">
    <name type="scientific">Amycolatopsis rifamycinica</name>
    <dbReference type="NCBI Taxonomy" id="287986"/>
    <lineage>
        <taxon>Bacteria</taxon>
        <taxon>Bacillati</taxon>
        <taxon>Actinomycetota</taxon>
        <taxon>Actinomycetes</taxon>
        <taxon>Pseudonocardiales</taxon>
        <taxon>Pseudonocardiaceae</taxon>
        <taxon>Amycolatopsis</taxon>
    </lineage>
</organism>
<name>A0A066UCQ0_9PSEU</name>
<dbReference type="InterPro" id="IPR012296">
    <property type="entry name" value="Nuclease_put_TT1808"/>
</dbReference>
<feature type="domain" description="Putative restriction endonuclease" evidence="1">
    <location>
        <begin position="9"/>
        <end position="159"/>
    </location>
</feature>
<dbReference type="PANTHER" id="PTHR35400">
    <property type="entry name" value="SLR1083 PROTEIN"/>
    <property type="match status" value="1"/>
</dbReference>
<dbReference type="STRING" id="287986.DV20_03875"/>
<sequence>MPGHLLTVEEYAALDGTGFTELVEGRVVTSPGSGRRHDVAVCLLAAQLERQLPAGLAFVVRNDLDLCLAPRGEPGFARRPDLLVVGRSAIARGDGLFRADEVLIVAEVVAPDSKRTDYQVKHDEYADAGIPHYWIVDTAGPVSLVACRAGGAGYLDAPAVTGTFTTDVPFPVELDLDALLG</sequence>
<evidence type="ECO:0000313" key="3">
    <source>
        <dbReference type="Proteomes" id="UP000027345"/>
    </source>
</evidence>
<dbReference type="Pfam" id="PF05685">
    <property type="entry name" value="Uma2"/>
    <property type="match status" value="1"/>
</dbReference>
<dbReference type="InterPro" id="IPR011335">
    <property type="entry name" value="Restrct_endonuc-II-like"/>
</dbReference>
<protein>
    <recommendedName>
        <fullName evidence="1">Putative restriction endonuclease domain-containing protein</fullName>
    </recommendedName>
</protein>
<dbReference type="eggNOG" id="COG4636">
    <property type="taxonomic scope" value="Bacteria"/>
</dbReference>
<dbReference type="CDD" id="cd06260">
    <property type="entry name" value="DUF820-like"/>
    <property type="match status" value="1"/>
</dbReference>
<dbReference type="AlphaFoldDB" id="A0A066UCQ0"/>
<dbReference type="InterPro" id="IPR008538">
    <property type="entry name" value="Uma2"/>
</dbReference>
<dbReference type="Proteomes" id="UP000027345">
    <property type="component" value="Unassembled WGS sequence"/>
</dbReference>
<reference evidence="2 3" key="1">
    <citation type="submission" date="2014-05" db="EMBL/GenBank/DDBJ databases">
        <title>Draft genome sequence of Amycolatopsis rifamycinica DSM 46095.</title>
        <authorList>
            <person name="Lal R."/>
            <person name="Saxena A."/>
            <person name="Kumari R."/>
            <person name="Mukherjee U."/>
            <person name="Singh P."/>
            <person name="Sangwan N."/>
            <person name="Mahato N.K."/>
        </authorList>
    </citation>
    <scope>NUCLEOTIDE SEQUENCE [LARGE SCALE GENOMIC DNA]</scope>
    <source>
        <strain evidence="2 3">DSM 46095</strain>
    </source>
</reference>
<gene>
    <name evidence="2" type="ORF">DV20_03875</name>
</gene>
<evidence type="ECO:0000313" key="2">
    <source>
        <dbReference type="EMBL" id="KDN23637.1"/>
    </source>
</evidence>
<dbReference type="SUPFAM" id="SSF52980">
    <property type="entry name" value="Restriction endonuclease-like"/>
    <property type="match status" value="1"/>
</dbReference>
<dbReference type="OrthoDB" id="9799703at2"/>
<comment type="caution">
    <text evidence="2">The sequence shown here is derived from an EMBL/GenBank/DDBJ whole genome shotgun (WGS) entry which is preliminary data.</text>
</comment>
<keyword evidence="3" id="KW-1185">Reference proteome</keyword>
<evidence type="ECO:0000259" key="1">
    <source>
        <dbReference type="Pfam" id="PF05685"/>
    </source>
</evidence>
<dbReference type="EMBL" id="JMQI01000006">
    <property type="protein sequence ID" value="KDN23637.1"/>
    <property type="molecule type" value="Genomic_DNA"/>
</dbReference>
<dbReference type="RefSeq" id="WP_043776458.1">
    <property type="nucleotide sequence ID" value="NZ_JMQI01000006.1"/>
</dbReference>
<accession>A0A066UCQ0</accession>
<dbReference type="PANTHER" id="PTHR35400:SF3">
    <property type="entry name" value="SLL1072 PROTEIN"/>
    <property type="match status" value="1"/>
</dbReference>
<proteinExistence type="predicted"/>